<organism evidence="1">
    <name type="scientific">Magallana gigas</name>
    <name type="common">Pacific oyster</name>
    <name type="synonym">Crassostrea gigas</name>
    <dbReference type="NCBI Taxonomy" id="29159"/>
    <lineage>
        <taxon>Eukaryota</taxon>
        <taxon>Metazoa</taxon>
        <taxon>Spiralia</taxon>
        <taxon>Lophotrochozoa</taxon>
        <taxon>Mollusca</taxon>
        <taxon>Bivalvia</taxon>
        <taxon>Autobranchia</taxon>
        <taxon>Pteriomorphia</taxon>
        <taxon>Ostreida</taxon>
        <taxon>Ostreoidea</taxon>
        <taxon>Ostreidae</taxon>
        <taxon>Magallana</taxon>
    </lineage>
</organism>
<reference evidence="1" key="1">
    <citation type="journal article" date="2012" name="Nature">
        <title>The oyster genome reveals stress adaptation and complexity of shell formation.</title>
        <authorList>
            <person name="Zhang G."/>
            <person name="Fang X."/>
            <person name="Guo X."/>
            <person name="Li L."/>
            <person name="Luo R."/>
            <person name="Xu F."/>
            <person name="Yang P."/>
            <person name="Zhang L."/>
            <person name="Wang X."/>
            <person name="Qi H."/>
            <person name="Xiong Z."/>
            <person name="Que H."/>
            <person name="Xie Y."/>
            <person name="Holland P.W."/>
            <person name="Paps J."/>
            <person name="Zhu Y."/>
            <person name="Wu F."/>
            <person name="Chen Y."/>
            <person name="Wang J."/>
            <person name="Peng C."/>
            <person name="Meng J."/>
            <person name="Yang L."/>
            <person name="Liu J."/>
            <person name="Wen B."/>
            <person name="Zhang N."/>
            <person name="Huang Z."/>
            <person name="Zhu Q."/>
            <person name="Feng Y."/>
            <person name="Mount A."/>
            <person name="Hedgecock D."/>
            <person name="Xu Z."/>
            <person name="Liu Y."/>
            <person name="Domazet-Loso T."/>
            <person name="Du Y."/>
            <person name="Sun X."/>
            <person name="Zhang S."/>
            <person name="Liu B."/>
            <person name="Cheng P."/>
            <person name="Jiang X."/>
            <person name="Li J."/>
            <person name="Fan D."/>
            <person name="Wang W."/>
            <person name="Fu W."/>
            <person name="Wang T."/>
            <person name="Wang B."/>
            <person name="Zhang J."/>
            <person name="Peng Z."/>
            <person name="Li Y."/>
            <person name="Li N."/>
            <person name="Wang J."/>
            <person name="Chen M."/>
            <person name="He Y."/>
            <person name="Tan F."/>
            <person name="Song X."/>
            <person name="Zheng Q."/>
            <person name="Huang R."/>
            <person name="Yang H."/>
            <person name="Du X."/>
            <person name="Chen L."/>
            <person name="Yang M."/>
            <person name="Gaffney P.M."/>
            <person name="Wang S."/>
            <person name="Luo L."/>
            <person name="She Z."/>
            <person name="Ming Y."/>
            <person name="Huang W."/>
            <person name="Zhang S."/>
            <person name="Huang B."/>
            <person name="Zhang Y."/>
            <person name="Qu T."/>
            <person name="Ni P."/>
            <person name="Miao G."/>
            <person name="Wang J."/>
            <person name="Wang Q."/>
            <person name="Steinberg C.E."/>
            <person name="Wang H."/>
            <person name="Li N."/>
            <person name="Qian L."/>
            <person name="Zhang G."/>
            <person name="Li Y."/>
            <person name="Yang H."/>
            <person name="Liu X."/>
            <person name="Wang J."/>
            <person name="Yin Y."/>
            <person name="Wang J."/>
        </authorList>
    </citation>
    <scope>NUCLEOTIDE SEQUENCE [LARGE SCALE GENOMIC DNA]</scope>
    <source>
        <strain evidence="1">05x7-T-G4-1.051#20</strain>
    </source>
</reference>
<evidence type="ECO:0000313" key="1">
    <source>
        <dbReference type="EMBL" id="EKC33174.1"/>
    </source>
</evidence>
<proteinExistence type="predicted"/>
<name>K1QPW9_MAGGI</name>
<dbReference type="EMBL" id="JH816905">
    <property type="protein sequence ID" value="EKC33174.1"/>
    <property type="molecule type" value="Genomic_DNA"/>
</dbReference>
<dbReference type="AlphaFoldDB" id="K1QPW9"/>
<gene>
    <name evidence="1" type="ORF">CGI_10014194</name>
</gene>
<protein>
    <submittedName>
        <fullName evidence="1">Uncharacterized protein</fullName>
    </submittedName>
</protein>
<dbReference type="HOGENOM" id="CLU_2529654_0_0_1"/>
<accession>K1QPW9</accession>
<sequence length="84" mass="9652">MLLNTFQPNRYSFISHLKKVRTLKKNILKFSILFLHFKTFTFFSILQNVPTEALVLIVNHPVPLDIMDVCVDLSVSVTSRSAIT</sequence>
<dbReference type="InParanoid" id="K1QPW9"/>